<organism evidence="9 10">
    <name type="scientific">Candidatus Promineifilum breve</name>
    <dbReference type="NCBI Taxonomy" id="1806508"/>
    <lineage>
        <taxon>Bacteria</taxon>
        <taxon>Bacillati</taxon>
        <taxon>Chloroflexota</taxon>
        <taxon>Ardenticatenia</taxon>
        <taxon>Candidatus Promineifilales</taxon>
        <taxon>Candidatus Promineifilaceae</taxon>
        <taxon>Candidatus Promineifilum</taxon>
    </lineage>
</organism>
<dbReference type="InterPro" id="IPR036250">
    <property type="entry name" value="AcylCo_DH-like_C"/>
</dbReference>
<comment type="cofactor">
    <cofactor evidence="1 5">
        <name>FAD</name>
        <dbReference type="ChEBI" id="CHEBI:57692"/>
    </cofactor>
</comment>
<evidence type="ECO:0000313" key="10">
    <source>
        <dbReference type="Proteomes" id="UP000215027"/>
    </source>
</evidence>
<dbReference type="KEGG" id="pbf:CFX0092_A0395"/>
<evidence type="ECO:0000313" key="9">
    <source>
        <dbReference type="EMBL" id="CUS02276.2"/>
    </source>
</evidence>
<protein>
    <submittedName>
        <fullName evidence="9">Acyl-CoA dehydrogenase domain protein</fullName>
    </submittedName>
</protein>
<name>A0A160SYC8_9CHLR</name>
<dbReference type="PANTHER" id="PTHR43884:SF12">
    <property type="entry name" value="ISOVALERYL-COA DEHYDROGENASE, MITOCHONDRIAL-RELATED"/>
    <property type="match status" value="1"/>
</dbReference>
<evidence type="ECO:0000259" key="7">
    <source>
        <dbReference type="Pfam" id="PF02770"/>
    </source>
</evidence>
<proteinExistence type="inferred from homology"/>
<dbReference type="Gene3D" id="2.40.110.10">
    <property type="entry name" value="Butyryl-CoA Dehydrogenase, subunit A, domain 2"/>
    <property type="match status" value="1"/>
</dbReference>
<dbReference type="InterPro" id="IPR009100">
    <property type="entry name" value="AcylCoA_DH/oxidase_NM_dom_sf"/>
</dbReference>
<dbReference type="PANTHER" id="PTHR43884">
    <property type="entry name" value="ACYL-COA DEHYDROGENASE"/>
    <property type="match status" value="1"/>
</dbReference>
<keyword evidence="3 5" id="KW-0285">Flavoprotein</keyword>
<gene>
    <name evidence="9" type="ORF">CFX0092_A0395</name>
</gene>
<evidence type="ECO:0000256" key="4">
    <source>
        <dbReference type="ARBA" id="ARBA00022827"/>
    </source>
</evidence>
<evidence type="ECO:0000259" key="8">
    <source>
        <dbReference type="Pfam" id="PF02771"/>
    </source>
</evidence>
<dbReference type="InterPro" id="IPR037069">
    <property type="entry name" value="AcylCoA_DH/ox_N_sf"/>
</dbReference>
<dbReference type="Pfam" id="PF00441">
    <property type="entry name" value="Acyl-CoA_dh_1"/>
    <property type="match status" value="1"/>
</dbReference>
<dbReference type="FunFam" id="1.20.140.10:FF:000004">
    <property type="entry name" value="Acyl-CoA dehydrogenase FadE25"/>
    <property type="match status" value="1"/>
</dbReference>
<dbReference type="SUPFAM" id="SSF47203">
    <property type="entry name" value="Acyl-CoA dehydrogenase C-terminal domain-like"/>
    <property type="match status" value="1"/>
</dbReference>
<dbReference type="Proteomes" id="UP000215027">
    <property type="component" value="Chromosome I"/>
</dbReference>
<dbReference type="Pfam" id="PF02771">
    <property type="entry name" value="Acyl-CoA_dh_N"/>
    <property type="match status" value="1"/>
</dbReference>
<keyword evidence="5" id="KW-0560">Oxidoreductase</keyword>
<reference evidence="9" key="1">
    <citation type="submission" date="2016-01" db="EMBL/GenBank/DDBJ databases">
        <authorList>
            <person name="Mcilroy J.S."/>
            <person name="Karst M S."/>
            <person name="Albertsen M."/>
        </authorList>
    </citation>
    <scope>NUCLEOTIDE SEQUENCE</scope>
    <source>
        <strain evidence="9">Cfx-K</strain>
    </source>
</reference>
<dbReference type="EMBL" id="LN890655">
    <property type="protein sequence ID" value="CUS02276.2"/>
    <property type="molecule type" value="Genomic_DNA"/>
</dbReference>
<evidence type="ECO:0000259" key="6">
    <source>
        <dbReference type="Pfam" id="PF00441"/>
    </source>
</evidence>
<dbReference type="InterPro" id="IPR013786">
    <property type="entry name" value="AcylCoA_DH/ox_N"/>
</dbReference>
<feature type="domain" description="Acyl-CoA dehydrogenase/oxidase C-terminal" evidence="6">
    <location>
        <begin position="234"/>
        <end position="359"/>
    </location>
</feature>
<dbReference type="Gene3D" id="1.20.140.10">
    <property type="entry name" value="Butyryl-CoA Dehydrogenase, subunit A, domain 3"/>
    <property type="match status" value="1"/>
</dbReference>
<feature type="domain" description="Acyl-CoA dehydrogenase/oxidase N-terminal" evidence="8">
    <location>
        <begin position="8"/>
        <end position="117"/>
    </location>
</feature>
<dbReference type="GO" id="GO:0050660">
    <property type="term" value="F:flavin adenine dinucleotide binding"/>
    <property type="evidence" value="ECO:0007669"/>
    <property type="project" value="InterPro"/>
</dbReference>
<evidence type="ECO:0000256" key="1">
    <source>
        <dbReference type="ARBA" id="ARBA00001974"/>
    </source>
</evidence>
<comment type="similarity">
    <text evidence="2 5">Belongs to the acyl-CoA dehydrogenase family.</text>
</comment>
<dbReference type="OrthoDB" id="9778581at2"/>
<evidence type="ECO:0000256" key="5">
    <source>
        <dbReference type="RuleBase" id="RU362125"/>
    </source>
</evidence>
<evidence type="ECO:0000256" key="3">
    <source>
        <dbReference type="ARBA" id="ARBA00022630"/>
    </source>
</evidence>
<keyword evidence="10" id="KW-1185">Reference proteome</keyword>
<dbReference type="InterPro" id="IPR046373">
    <property type="entry name" value="Acyl-CoA_Oxase/DH_mid-dom_sf"/>
</dbReference>
<dbReference type="RefSeq" id="WP_095041911.1">
    <property type="nucleotide sequence ID" value="NZ_LN890655.1"/>
</dbReference>
<dbReference type="SUPFAM" id="SSF56645">
    <property type="entry name" value="Acyl-CoA dehydrogenase NM domain-like"/>
    <property type="match status" value="1"/>
</dbReference>
<evidence type="ECO:0000256" key="2">
    <source>
        <dbReference type="ARBA" id="ARBA00009347"/>
    </source>
</evidence>
<dbReference type="Pfam" id="PF02770">
    <property type="entry name" value="Acyl-CoA_dh_M"/>
    <property type="match status" value="1"/>
</dbReference>
<keyword evidence="4 5" id="KW-0274">FAD</keyword>
<dbReference type="InterPro" id="IPR006091">
    <property type="entry name" value="Acyl-CoA_Oxase/DH_mid-dom"/>
</dbReference>
<dbReference type="GO" id="GO:0003995">
    <property type="term" value="F:acyl-CoA dehydrogenase activity"/>
    <property type="evidence" value="ECO:0007669"/>
    <property type="project" value="TreeGrafter"/>
</dbReference>
<accession>A0A160SYC8</accession>
<sequence>MMDFRPDEEQKMLTDTIARFARERVRKVYRDAEEEGEIPAALVQAGWEIGLLPTALPEAYGGFGDYSAVTGALALEEFAWGDLAITLNVMTPNLVAIPIMLCGTEQQKGEYLPQFCEEAPPKVSAALTEPAVQFSPYKLQTKATQDGDAYVLKGTKTFVPLADEAEVILVYAAEEGQTQAFLVPATAAGLTIGKRDKLMGVRSLPTNLVTLADVRVPLTARLGGEAGIDFGLILNHSRVALGAAAVGVARAGFEYARDYAKQRVQFGEPIAHRQSIAFMLADMATEVDEARLLVWEAAWLLDRGQNVTREATIMKQQVDRMVMQVTDRAVQILGGYGYIREYPVELWLRNARGFAAFDGLAMI</sequence>
<feature type="domain" description="Acyl-CoA oxidase/dehydrogenase middle" evidence="7">
    <location>
        <begin position="125"/>
        <end position="214"/>
    </location>
</feature>
<dbReference type="Gene3D" id="1.10.540.10">
    <property type="entry name" value="Acyl-CoA dehydrogenase/oxidase, N-terminal domain"/>
    <property type="match status" value="1"/>
</dbReference>
<dbReference type="InterPro" id="IPR009075">
    <property type="entry name" value="AcylCo_DH/oxidase_C"/>
</dbReference>
<dbReference type="AlphaFoldDB" id="A0A160SYC8"/>